<dbReference type="Proteomes" id="UP001163046">
    <property type="component" value="Unassembled WGS sequence"/>
</dbReference>
<comment type="caution">
    <text evidence="2">The sequence shown here is derived from an EMBL/GenBank/DDBJ whole genome shotgun (WGS) entry which is preliminary data.</text>
</comment>
<protein>
    <submittedName>
        <fullName evidence="2">Uncharacterized protein</fullName>
    </submittedName>
</protein>
<evidence type="ECO:0000313" key="3">
    <source>
        <dbReference type="Proteomes" id="UP001163046"/>
    </source>
</evidence>
<gene>
    <name evidence="2" type="ORF">OS493_011046</name>
</gene>
<sequence length="181" mass="20285">MASTSYGVFAVLVIFVENDQSLSHNWSVLHKAVHPNSCTRLRATYNCVSRNKPEDPTSGTMASTSYEPEDPTSGTMASTSYGVFAVLVIFVENDQSLSHNWSVLHKAVHPNSCTRLRATYNCVSRNSTTVTKMFRVNQICNLHTIAVKKLYVRGPVSYADCRNCLIVPKTPELIFQDCRYR</sequence>
<reference evidence="2" key="1">
    <citation type="submission" date="2023-01" db="EMBL/GenBank/DDBJ databases">
        <title>Genome assembly of the deep-sea coral Lophelia pertusa.</title>
        <authorList>
            <person name="Herrera S."/>
            <person name="Cordes E."/>
        </authorList>
    </citation>
    <scope>NUCLEOTIDE SEQUENCE</scope>
    <source>
        <strain evidence="2">USNM1676648</strain>
        <tissue evidence="2">Polyp</tissue>
    </source>
</reference>
<accession>A0A9X0D0H6</accession>
<evidence type="ECO:0000256" key="1">
    <source>
        <dbReference type="SAM" id="MobiDB-lite"/>
    </source>
</evidence>
<dbReference type="AlphaFoldDB" id="A0A9X0D0H6"/>
<keyword evidence="3" id="KW-1185">Reference proteome</keyword>
<evidence type="ECO:0000313" key="2">
    <source>
        <dbReference type="EMBL" id="KAJ7380324.1"/>
    </source>
</evidence>
<feature type="compositionally biased region" description="Polar residues" evidence="1">
    <location>
        <begin position="57"/>
        <end position="72"/>
    </location>
</feature>
<organism evidence="2 3">
    <name type="scientific">Desmophyllum pertusum</name>
    <dbReference type="NCBI Taxonomy" id="174260"/>
    <lineage>
        <taxon>Eukaryota</taxon>
        <taxon>Metazoa</taxon>
        <taxon>Cnidaria</taxon>
        <taxon>Anthozoa</taxon>
        <taxon>Hexacorallia</taxon>
        <taxon>Scleractinia</taxon>
        <taxon>Caryophylliina</taxon>
        <taxon>Caryophylliidae</taxon>
        <taxon>Desmophyllum</taxon>
    </lineage>
</organism>
<name>A0A9X0D0H6_9CNID</name>
<feature type="region of interest" description="Disordered" evidence="1">
    <location>
        <begin position="49"/>
        <end position="72"/>
    </location>
</feature>
<dbReference type="EMBL" id="MU826354">
    <property type="protein sequence ID" value="KAJ7380324.1"/>
    <property type="molecule type" value="Genomic_DNA"/>
</dbReference>
<proteinExistence type="predicted"/>